<reference evidence="7 8" key="1">
    <citation type="submission" date="2016-08" db="EMBL/GenBank/DDBJ databases">
        <title>Genome of Bacillus solimangrovi GH2-4.</title>
        <authorList>
            <person name="Lim S."/>
            <person name="Kim B.-C."/>
        </authorList>
    </citation>
    <scope>NUCLEOTIDE SEQUENCE [LARGE SCALE GENOMIC DNA]</scope>
    <source>
        <strain evidence="7 8">GH2-4</strain>
    </source>
</reference>
<gene>
    <name evidence="7" type="ORF">BFG57_04980</name>
</gene>
<evidence type="ECO:0000256" key="2">
    <source>
        <dbReference type="ARBA" id="ARBA00022670"/>
    </source>
</evidence>
<proteinExistence type="inferred from homology"/>
<dbReference type="NCBIfam" id="NF011126">
    <property type="entry name" value="PRK14553.1-6"/>
    <property type="match status" value="1"/>
</dbReference>
<dbReference type="STRING" id="1305675.BFG57_04980"/>
<organism evidence="7 8">
    <name type="scientific">Bacillus solimangrovi</name>
    <dbReference type="NCBI Taxonomy" id="1305675"/>
    <lineage>
        <taxon>Bacteria</taxon>
        <taxon>Bacillati</taxon>
        <taxon>Bacillota</taxon>
        <taxon>Bacilli</taxon>
        <taxon>Bacillales</taxon>
        <taxon>Bacillaceae</taxon>
        <taxon>Bacillus</taxon>
    </lineage>
</organism>
<dbReference type="GO" id="GO:0042254">
    <property type="term" value="P:ribosome biogenesis"/>
    <property type="evidence" value="ECO:0007669"/>
    <property type="project" value="UniProtKB-KW"/>
</dbReference>
<dbReference type="InterPro" id="IPR036764">
    <property type="entry name" value="Peptidase_Prp_sf"/>
</dbReference>
<dbReference type="GO" id="GO:0008234">
    <property type="term" value="F:cysteine-type peptidase activity"/>
    <property type="evidence" value="ECO:0007669"/>
    <property type="project" value="UniProtKB-KW"/>
</dbReference>
<protein>
    <recommendedName>
        <fullName evidence="6">Ribosomal processing cysteine protease Prp</fullName>
    </recommendedName>
</protein>
<evidence type="ECO:0000313" key="7">
    <source>
        <dbReference type="EMBL" id="OEH91471.1"/>
    </source>
</evidence>
<evidence type="ECO:0000256" key="4">
    <source>
        <dbReference type="ARBA" id="ARBA00022807"/>
    </source>
</evidence>
<dbReference type="CDD" id="cd16332">
    <property type="entry name" value="Prp-like"/>
    <property type="match status" value="1"/>
</dbReference>
<dbReference type="SUPFAM" id="SSF118010">
    <property type="entry name" value="TM1457-like"/>
    <property type="match status" value="1"/>
</dbReference>
<dbReference type="AlphaFoldDB" id="A0A1E5LBL2"/>
<keyword evidence="4" id="KW-0788">Thiol protease</keyword>
<keyword evidence="2" id="KW-0645">Protease</keyword>
<name>A0A1E5LBL2_9BACI</name>
<dbReference type="Gene3D" id="3.30.70.1490">
    <property type="entry name" value="Cysteine protease Prp"/>
    <property type="match status" value="1"/>
</dbReference>
<dbReference type="OrthoDB" id="48998at2"/>
<dbReference type="GO" id="GO:0006508">
    <property type="term" value="P:proteolysis"/>
    <property type="evidence" value="ECO:0007669"/>
    <property type="project" value="UniProtKB-KW"/>
</dbReference>
<keyword evidence="3" id="KW-0378">Hydrolase</keyword>
<keyword evidence="1" id="KW-0690">Ribosome biogenesis</keyword>
<dbReference type="PANTHER" id="PTHR39178:SF1">
    <property type="entry name" value="RIBOSOMAL-PROCESSING CYSTEINE PROTEASE PRP"/>
    <property type="match status" value="1"/>
</dbReference>
<comment type="caution">
    <text evidence="7">The sequence shown here is derived from an EMBL/GenBank/DDBJ whole genome shotgun (WGS) entry which is preliminary data.</text>
</comment>
<comment type="similarity">
    <text evidence="5">Belongs to the Prp family.</text>
</comment>
<evidence type="ECO:0000256" key="1">
    <source>
        <dbReference type="ARBA" id="ARBA00022517"/>
    </source>
</evidence>
<dbReference type="Proteomes" id="UP000095209">
    <property type="component" value="Unassembled WGS sequence"/>
</dbReference>
<dbReference type="Pfam" id="PF04327">
    <property type="entry name" value="Peptidase_Prp"/>
    <property type="match status" value="1"/>
</dbReference>
<evidence type="ECO:0000256" key="5">
    <source>
        <dbReference type="ARBA" id="ARBA00044503"/>
    </source>
</evidence>
<dbReference type="InterPro" id="IPR007422">
    <property type="entry name" value="Peptidase_Prp"/>
</dbReference>
<evidence type="ECO:0000256" key="6">
    <source>
        <dbReference type="ARBA" id="ARBA00044538"/>
    </source>
</evidence>
<accession>A0A1E5LBL2</accession>
<keyword evidence="8" id="KW-1185">Reference proteome</keyword>
<sequence length="110" mass="12037">MVNVEVKRDKHNHIQSFMLSGHADSGPYGYDLVCAGVSSVSFGAVNAVYELCQVPLEVEQAEDGGYLRCTVPANLDGQVANNVQLLLEGMLVSLRTIERDYAKHIKVTEL</sequence>
<dbReference type="PANTHER" id="PTHR39178">
    <property type="entry name" value="HYPOTHETICAL RIBOSOME-ASSOCIATED PROTEIN"/>
    <property type="match status" value="1"/>
</dbReference>
<evidence type="ECO:0000313" key="8">
    <source>
        <dbReference type="Proteomes" id="UP000095209"/>
    </source>
</evidence>
<dbReference type="EMBL" id="MJEH01000061">
    <property type="protein sequence ID" value="OEH91471.1"/>
    <property type="molecule type" value="Genomic_DNA"/>
</dbReference>
<evidence type="ECO:0000256" key="3">
    <source>
        <dbReference type="ARBA" id="ARBA00022801"/>
    </source>
</evidence>
<dbReference type="RefSeq" id="WP_069718479.1">
    <property type="nucleotide sequence ID" value="NZ_MJEH01000061.1"/>
</dbReference>